<evidence type="ECO:0008006" key="5">
    <source>
        <dbReference type="Google" id="ProtNLM"/>
    </source>
</evidence>
<evidence type="ECO:0000259" key="2">
    <source>
        <dbReference type="Pfam" id="PF20995"/>
    </source>
</evidence>
<dbReference type="EMBL" id="QJRN01000038">
    <property type="protein sequence ID" value="PYC28034.1"/>
    <property type="molecule type" value="Genomic_DNA"/>
</dbReference>
<sequence length="478" mass="53086">MSADTRYRAPTTSPRLETLDVLSIGISLDVFRQGQTWQALQEQSAKQMESLHVGSILPMDPKKYPVTADDKDTASEKREADALELGLRDFLEKWPIPTVTVVRGWNPKTPNLRFSPERTQRSLSVMVNNMRTPAGLHWHRIRNLQDGIVCNDTPEGVMESLFQLFEQHPDLPALLVYVNEGFNMALSLTTKGNKPIGLGTGPRQPGELTDSMVALVIGRPERVEWLRYYAPFTKVNKNKIDPEFTGWGWRKPPVEFQPSEFIPQPWTERAFEQWDALPVLARIHRPVTVSLQRPDNGERLKREALTAQLATGWKKATDAVAPAPARVFYDGGLNSTPLAELLPALTAARSSLDLLDSREGYDLTQRLGDTGAASPFVGIALATMASYQNADTSVVMPLRRKDQATLITITSPTPGQKPVGNKFGINLMPQTASSDDGAPVNPAPVAPAASRMPIVEEDYTLEEFLAELRPKDNWMDDL</sequence>
<evidence type="ECO:0000313" key="3">
    <source>
        <dbReference type="EMBL" id="PYC28034.1"/>
    </source>
</evidence>
<proteinExistence type="predicted"/>
<feature type="domain" description="Type VI lipase adapter protein Tla3 N-terminal" evidence="1">
    <location>
        <begin position="17"/>
        <end position="189"/>
    </location>
</feature>
<accession>A0A9Q6IAJ2</accession>
<name>A0A9Q6IAJ2_9PSED</name>
<dbReference type="Proteomes" id="UP000248188">
    <property type="component" value="Unassembled WGS sequence"/>
</dbReference>
<comment type="caution">
    <text evidence="3">The sequence shown here is derived from an EMBL/GenBank/DDBJ whole genome shotgun (WGS) entry which is preliminary data.</text>
</comment>
<evidence type="ECO:0000313" key="4">
    <source>
        <dbReference type="Proteomes" id="UP000248188"/>
    </source>
</evidence>
<protein>
    <recommendedName>
        <fullName evidence="5">DUF2875 domain-containing protein</fullName>
    </recommendedName>
</protein>
<feature type="domain" description="Type VI lipase adapter protein Tla3 C-terminal" evidence="2">
    <location>
        <begin position="280"/>
        <end position="410"/>
    </location>
</feature>
<dbReference type="InterPro" id="IPR021531">
    <property type="entry name" value="Tla3_N"/>
</dbReference>
<dbReference type="Pfam" id="PF11394">
    <property type="entry name" value="Tla3_N"/>
    <property type="match status" value="1"/>
</dbReference>
<evidence type="ECO:0000259" key="1">
    <source>
        <dbReference type="Pfam" id="PF11394"/>
    </source>
</evidence>
<dbReference type="AlphaFoldDB" id="A0A9Q6IAJ2"/>
<dbReference type="InterPro" id="IPR048303">
    <property type="entry name" value="Tla3_C"/>
</dbReference>
<gene>
    <name evidence="3" type="ORF">DMX08_30640</name>
</gene>
<organism evidence="3 4">
    <name type="scientific">Pseudomonas protegens</name>
    <dbReference type="NCBI Taxonomy" id="380021"/>
    <lineage>
        <taxon>Bacteria</taxon>
        <taxon>Pseudomonadati</taxon>
        <taxon>Pseudomonadota</taxon>
        <taxon>Gammaproteobacteria</taxon>
        <taxon>Pseudomonadales</taxon>
        <taxon>Pseudomonadaceae</taxon>
        <taxon>Pseudomonas</taxon>
    </lineage>
</organism>
<dbReference type="Pfam" id="PF20995">
    <property type="entry name" value="Tla3_C"/>
    <property type="match status" value="1"/>
</dbReference>
<reference evidence="3 4" key="1">
    <citation type="submission" date="2018-06" db="EMBL/GenBank/DDBJ databases">
        <title>Pseudomonas diversity within urban Lake Michigan freshwaters.</title>
        <authorList>
            <person name="Batrich M."/>
            <person name="Hatzopoulos T."/>
            <person name="Putonti C."/>
        </authorList>
    </citation>
    <scope>NUCLEOTIDE SEQUENCE [LARGE SCALE GENOMIC DNA]</scope>
    <source>
        <strain evidence="3 4">MB-090624</strain>
    </source>
</reference>